<dbReference type="EMBL" id="JAZHOF010000003">
    <property type="protein sequence ID" value="MEJ8571208.1"/>
    <property type="molecule type" value="Genomic_DNA"/>
</dbReference>
<keyword evidence="3" id="KW-1185">Reference proteome</keyword>
<sequence>MNAQRIASTVTENTYLRGVVQILTLIISGLGFPVMLAFMWWLTSSIDTVKTDLNAVKLDTVEIKGSVDRMEERVGGIQAFATQRNAEQDRRMDAVEKLLEYLRREGRPPY</sequence>
<keyword evidence="1" id="KW-1133">Transmembrane helix</keyword>
<gene>
    <name evidence="2" type="ORF">V3328_06970</name>
</gene>
<evidence type="ECO:0000313" key="2">
    <source>
        <dbReference type="EMBL" id="MEJ8571208.1"/>
    </source>
</evidence>
<keyword evidence="1" id="KW-0812">Transmembrane</keyword>
<comment type="caution">
    <text evidence="2">The sequence shown here is derived from an EMBL/GenBank/DDBJ whole genome shotgun (WGS) entry which is preliminary data.</text>
</comment>
<accession>A0AAW9RLM2</accession>
<evidence type="ECO:0000313" key="3">
    <source>
        <dbReference type="Proteomes" id="UP001378188"/>
    </source>
</evidence>
<protein>
    <submittedName>
        <fullName evidence="2">Uncharacterized protein</fullName>
    </submittedName>
</protein>
<keyword evidence="1" id="KW-0472">Membrane</keyword>
<name>A0AAW9RLM2_9HYPH</name>
<feature type="transmembrane region" description="Helical" evidence="1">
    <location>
        <begin position="20"/>
        <end position="42"/>
    </location>
</feature>
<organism evidence="2 3">
    <name type="scientific">Microbaculum marinum</name>
    <dbReference type="NCBI Taxonomy" id="1764581"/>
    <lineage>
        <taxon>Bacteria</taxon>
        <taxon>Pseudomonadati</taxon>
        <taxon>Pseudomonadota</taxon>
        <taxon>Alphaproteobacteria</taxon>
        <taxon>Hyphomicrobiales</taxon>
        <taxon>Tepidamorphaceae</taxon>
        <taxon>Microbaculum</taxon>
    </lineage>
</organism>
<dbReference type="AlphaFoldDB" id="A0AAW9RLM2"/>
<dbReference type="Proteomes" id="UP001378188">
    <property type="component" value="Unassembled WGS sequence"/>
</dbReference>
<proteinExistence type="predicted"/>
<dbReference type="RefSeq" id="WP_340328911.1">
    <property type="nucleotide sequence ID" value="NZ_JAZHOF010000003.1"/>
</dbReference>
<reference evidence="2 3" key="1">
    <citation type="submission" date="2024-02" db="EMBL/GenBank/DDBJ databases">
        <title>Genome analysis and characterization of Microbaculum marinisediminis sp. nov., isolated from marine sediment.</title>
        <authorList>
            <person name="Du Z.-J."/>
            <person name="Ye Y.-Q."/>
            <person name="Zhang Z.-R."/>
            <person name="Yuan S.-M."/>
            <person name="Zhang X.-Y."/>
        </authorList>
    </citation>
    <scope>NUCLEOTIDE SEQUENCE [LARGE SCALE GENOMIC DNA]</scope>
    <source>
        <strain evidence="2 3">SDUM1044001</strain>
    </source>
</reference>
<evidence type="ECO:0000256" key="1">
    <source>
        <dbReference type="SAM" id="Phobius"/>
    </source>
</evidence>